<dbReference type="InterPro" id="IPR027266">
    <property type="entry name" value="TrmE/GcvT-like"/>
</dbReference>
<keyword evidence="2" id="KW-0809">Transit peptide</keyword>
<dbReference type="GO" id="GO:0005739">
    <property type="term" value="C:mitochondrion"/>
    <property type="evidence" value="ECO:0007669"/>
    <property type="project" value="UniProtKB-SubCell"/>
</dbReference>
<organism evidence="4">
    <name type="scientific">marine metagenome</name>
    <dbReference type="NCBI Taxonomy" id="408172"/>
    <lineage>
        <taxon>unclassified sequences</taxon>
        <taxon>metagenomes</taxon>
        <taxon>ecological metagenomes</taxon>
    </lineage>
</organism>
<evidence type="ECO:0008006" key="5">
    <source>
        <dbReference type="Google" id="ProtNLM"/>
    </source>
</evidence>
<dbReference type="GO" id="GO:0016226">
    <property type="term" value="P:iron-sulfur cluster assembly"/>
    <property type="evidence" value="ECO:0007669"/>
    <property type="project" value="TreeGrafter"/>
</dbReference>
<dbReference type="PANTHER" id="PTHR22602:SF0">
    <property type="entry name" value="TRANSFERASE CAF17, MITOCHONDRIAL-RELATED"/>
    <property type="match status" value="1"/>
</dbReference>
<sequence length="232" mass="24293">VLQPTGKVDAWLRITRRGEGDYLLDVDGGFGGVVESRLRRFLLRTDCAVESLDWEVVTVLGSVDAETPVDGIAVIVDWEGITAVDLLGPAASLPDAAGESGTEAWEVERIGAGIPAMGSEVDADTIPNATGQVGRSVSFTKGCYTGQELVARIDSRTAGAPTRLVRVSGTGPVPPTGADLGVKDDVVGTLTSVVATHDGFLALGYRKRSAVDLDVAEARWEDGATEVRLETT</sequence>
<evidence type="ECO:0000256" key="3">
    <source>
        <dbReference type="ARBA" id="ARBA00023128"/>
    </source>
</evidence>
<dbReference type="InterPro" id="IPR017703">
    <property type="entry name" value="YgfZ/GCV_T_CS"/>
</dbReference>
<accession>A0A381S4I6</accession>
<feature type="non-terminal residue" evidence="4">
    <location>
        <position position="1"/>
    </location>
</feature>
<protein>
    <recommendedName>
        <fullName evidence="5">Aminomethyltransferase folate-binding domain-containing protein</fullName>
    </recommendedName>
</protein>
<reference evidence="4" key="1">
    <citation type="submission" date="2018-05" db="EMBL/GenBank/DDBJ databases">
        <authorList>
            <person name="Lanie J.A."/>
            <person name="Ng W.-L."/>
            <person name="Kazmierczak K.M."/>
            <person name="Andrzejewski T.M."/>
            <person name="Davidsen T.M."/>
            <person name="Wayne K.J."/>
            <person name="Tettelin H."/>
            <person name="Glass J.I."/>
            <person name="Rusch D."/>
            <person name="Podicherti R."/>
            <person name="Tsui H.-C.T."/>
            <person name="Winkler M.E."/>
        </authorList>
    </citation>
    <scope>NUCLEOTIDE SEQUENCE</scope>
</reference>
<keyword evidence="3" id="KW-0496">Mitochondrion</keyword>
<proteinExistence type="predicted"/>
<name>A0A381S4I6_9ZZZZ</name>
<dbReference type="SUPFAM" id="SSF103025">
    <property type="entry name" value="Folate-binding domain"/>
    <property type="match status" value="1"/>
</dbReference>
<gene>
    <name evidence="4" type="ORF">METZ01_LOCUS48937</name>
</gene>
<dbReference type="EMBL" id="UINC01002381">
    <property type="protein sequence ID" value="SUZ96083.1"/>
    <property type="molecule type" value="Genomic_DNA"/>
</dbReference>
<evidence type="ECO:0000256" key="1">
    <source>
        <dbReference type="ARBA" id="ARBA00004173"/>
    </source>
</evidence>
<dbReference type="AlphaFoldDB" id="A0A381S4I6"/>
<evidence type="ECO:0000256" key="2">
    <source>
        <dbReference type="ARBA" id="ARBA00022946"/>
    </source>
</evidence>
<dbReference type="InterPro" id="IPR045179">
    <property type="entry name" value="YgfZ/GcvT"/>
</dbReference>
<dbReference type="Gene3D" id="3.30.1360.120">
    <property type="entry name" value="Probable tRNA modification gtpase trme, domain 1"/>
    <property type="match status" value="1"/>
</dbReference>
<dbReference type="NCBIfam" id="TIGR03317">
    <property type="entry name" value="ygfZ_signature"/>
    <property type="match status" value="1"/>
</dbReference>
<evidence type="ECO:0000313" key="4">
    <source>
        <dbReference type="EMBL" id="SUZ96083.1"/>
    </source>
</evidence>
<comment type="subcellular location">
    <subcellularLocation>
        <location evidence="1">Mitochondrion</location>
    </subcellularLocation>
</comment>
<dbReference type="PANTHER" id="PTHR22602">
    <property type="entry name" value="TRANSFERASE CAF17, MITOCHONDRIAL-RELATED"/>
    <property type="match status" value="1"/>
</dbReference>